<proteinExistence type="predicted"/>
<protein>
    <submittedName>
        <fullName evidence="1">Uncharacterized protein</fullName>
    </submittedName>
</protein>
<keyword evidence="2" id="KW-1185">Reference proteome</keyword>
<reference evidence="1" key="1">
    <citation type="submission" date="2019-11" db="EMBL/GenBank/DDBJ databases">
        <title>Nori genome reveals adaptations in red seaweeds to the harsh intertidal environment.</title>
        <authorList>
            <person name="Wang D."/>
            <person name="Mao Y."/>
        </authorList>
    </citation>
    <scope>NUCLEOTIDE SEQUENCE</scope>
    <source>
        <tissue evidence="1">Gametophyte</tissue>
    </source>
</reference>
<dbReference type="EMBL" id="CM020619">
    <property type="protein sequence ID" value="KAK1864274.1"/>
    <property type="molecule type" value="Genomic_DNA"/>
</dbReference>
<organism evidence="1 2">
    <name type="scientific">Pyropia yezoensis</name>
    <name type="common">Susabi-nori</name>
    <name type="synonym">Porphyra yezoensis</name>
    <dbReference type="NCBI Taxonomy" id="2788"/>
    <lineage>
        <taxon>Eukaryota</taxon>
        <taxon>Rhodophyta</taxon>
        <taxon>Bangiophyceae</taxon>
        <taxon>Bangiales</taxon>
        <taxon>Bangiaceae</taxon>
        <taxon>Pyropia</taxon>
    </lineage>
</organism>
<accession>A0ACC3C1S6</accession>
<evidence type="ECO:0000313" key="2">
    <source>
        <dbReference type="Proteomes" id="UP000798662"/>
    </source>
</evidence>
<gene>
    <name evidence="1" type="ORF">I4F81_006823</name>
</gene>
<sequence>MGIPVRVVAHRRKGKRLLLGGLARLQTLTAHDGPVRAMAWAVDGQVLATGGKDTVVLLWGVAPPPAAAPSPAQNAAQGGRGKDSGGDGGGGAEDATGGPGASAAPATATATTCVDGDQPPGSPLPADAGDGGTPRDPSTPPGVGTLRFPPEQRAVGPDGLAIAVVPPLPPSPIAMPGMVGGVGGIGGSGGGGGGGGIPPPDAPFLGLVPQRRLRGHSSDILDLSWTASGFLLSASMDKTVRLWHPTAAAALRQFGHTDFVTTVTAHPAADEVFLSTALDGRVSVWHARRGALLSVADTDEIVTAAAVTRDGRTALVGTLAGHIKFFGLVNDLGGDWSLKHTTQLDVRSRRGRNAFAVSSNDSRIRLFRADDKSLVAKYRGHVNAHSQLRANGFSSGGGGGGGVGVRGGPAARGAGDGAGGGPAAAAATAAAAADGGSAGGAAAGGVASADADGLYAQGHETFVAFDDAPVTYAAFAPAAAVRLSALGGGAAAARRRRRRLPVVIVAASSAGDTARLSGRPPRPP</sequence>
<comment type="caution">
    <text evidence="1">The sequence shown here is derived from an EMBL/GenBank/DDBJ whole genome shotgun (WGS) entry which is preliminary data.</text>
</comment>
<evidence type="ECO:0000313" key="1">
    <source>
        <dbReference type="EMBL" id="KAK1864274.1"/>
    </source>
</evidence>
<name>A0ACC3C1S6_PYRYE</name>
<dbReference type="Proteomes" id="UP000798662">
    <property type="component" value="Chromosome 2"/>
</dbReference>